<accession>A0A1G5SHZ5</accession>
<protein>
    <submittedName>
        <fullName evidence="1">Uncharacterized protein</fullName>
    </submittedName>
</protein>
<organism evidence="1 2">
    <name type="scientific">Nitrosomonas mobilis</name>
    <dbReference type="NCBI Taxonomy" id="51642"/>
    <lineage>
        <taxon>Bacteria</taxon>
        <taxon>Pseudomonadati</taxon>
        <taxon>Pseudomonadota</taxon>
        <taxon>Betaproteobacteria</taxon>
        <taxon>Nitrosomonadales</taxon>
        <taxon>Nitrosomonadaceae</taxon>
        <taxon>Nitrosomonas</taxon>
    </lineage>
</organism>
<evidence type="ECO:0000313" key="2">
    <source>
        <dbReference type="Proteomes" id="UP000198729"/>
    </source>
</evidence>
<gene>
    <name evidence="1" type="ORF">NSMM_800027</name>
</gene>
<sequence>MLKARGIAINTDGRGRVLDNTFVERL</sequence>
<name>A0A1G5SHZ5_9PROT</name>
<dbReference type="STRING" id="51642.NSMM_800027"/>
<dbReference type="Proteomes" id="UP000198729">
    <property type="component" value="Unassembled WGS sequence"/>
</dbReference>
<proteinExistence type="predicted"/>
<reference evidence="1 2" key="1">
    <citation type="submission" date="2016-10" db="EMBL/GenBank/DDBJ databases">
        <authorList>
            <person name="de Groot N.N."/>
        </authorList>
    </citation>
    <scope>NUCLEOTIDE SEQUENCE [LARGE SCALE GENOMIC DNA]</scope>
    <source>
        <strain evidence="1">1</strain>
    </source>
</reference>
<keyword evidence="2" id="KW-1185">Reference proteome</keyword>
<dbReference type="EMBL" id="FMWO01000092">
    <property type="protein sequence ID" value="SCZ86833.1"/>
    <property type="molecule type" value="Genomic_DNA"/>
</dbReference>
<dbReference type="AlphaFoldDB" id="A0A1G5SHZ5"/>
<evidence type="ECO:0000313" key="1">
    <source>
        <dbReference type="EMBL" id="SCZ86833.1"/>
    </source>
</evidence>